<dbReference type="InterPro" id="IPR004821">
    <property type="entry name" value="Cyt_trans-like"/>
</dbReference>
<dbReference type="GO" id="GO:0005524">
    <property type="term" value="F:ATP binding"/>
    <property type="evidence" value="ECO:0007669"/>
    <property type="project" value="UniProtKB-KW"/>
</dbReference>
<evidence type="ECO:0000256" key="8">
    <source>
        <dbReference type="ARBA" id="ARBA00022840"/>
    </source>
</evidence>
<keyword evidence="7 11" id="KW-0547">Nucleotide-binding</keyword>
<evidence type="ECO:0000256" key="5">
    <source>
        <dbReference type="ARBA" id="ARBA00022679"/>
    </source>
</evidence>
<protein>
    <recommendedName>
        <fullName evidence="11">Probable nicotinate-nucleotide adenylyltransferase</fullName>
        <ecNumber evidence="11">2.7.7.18</ecNumber>
    </recommendedName>
    <alternativeName>
        <fullName evidence="11">Deamido-NAD(+) diphosphorylase</fullName>
    </alternativeName>
    <alternativeName>
        <fullName evidence="11">Deamido-NAD(+) pyrophosphorylase</fullName>
    </alternativeName>
    <alternativeName>
        <fullName evidence="11">Nicotinate mononucleotide adenylyltransferase</fullName>
        <shortName evidence="11">NaMN adenylyltransferase</shortName>
    </alternativeName>
</protein>
<evidence type="ECO:0000259" key="12">
    <source>
        <dbReference type="Pfam" id="PF01467"/>
    </source>
</evidence>
<accession>A0A518JLY3</accession>
<name>A0A518JLY3_9BACT</name>
<dbReference type="EC" id="2.7.7.18" evidence="11"/>
<dbReference type="PANTHER" id="PTHR39321">
    <property type="entry name" value="NICOTINATE-NUCLEOTIDE ADENYLYLTRANSFERASE-RELATED"/>
    <property type="match status" value="1"/>
</dbReference>
<evidence type="ECO:0000313" key="14">
    <source>
        <dbReference type="Proteomes" id="UP000315082"/>
    </source>
</evidence>
<evidence type="ECO:0000256" key="10">
    <source>
        <dbReference type="ARBA" id="ARBA00048721"/>
    </source>
</evidence>
<evidence type="ECO:0000313" key="13">
    <source>
        <dbReference type="EMBL" id="QDV66561.1"/>
    </source>
</evidence>
<dbReference type="NCBIfam" id="NF000840">
    <property type="entry name" value="PRK00071.1-3"/>
    <property type="match status" value="1"/>
</dbReference>
<evidence type="ECO:0000256" key="6">
    <source>
        <dbReference type="ARBA" id="ARBA00022695"/>
    </source>
</evidence>
<evidence type="ECO:0000256" key="4">
    <source>
        <dbReference type="ARBA" id="ARBA00022642"/>
    </source>
</evidence>
<reference evidence="13 14" key="1">
    <citation type="submission" date="2019-02" db="EMBL/GenBank/DDBJ databases">
        <title>Deep-cultivation of Planctomycetes and their phenomic and genomic characterization uncovers novel biology.</title>
        <authorList>
            <person name="Wiegand S."/>
            <person name="Jogler M."/>
            <person name="Boedeker C."/>
            <person name="Pinto D."/>
            <person name="Vollmers J."/>
            <person name="Rivas-Marin E."/>
            <person name="Kohn T."/>
            <person name="Peeters S.H."/>
            <person name="Heuer A."/>
            <person name="Rast P."/>
            <person name="Oberbeckmann S."/>
            <person name="Bunk B."/>
            <person name="Jeske O."/>
            <person name="Meyerdierks A."/>
            <person name="Storesund J.E."/>
            <person name="Kallscheuer N."/>
            <person name="Luecker S."/>
            <person name="Lage O.M."/>
            <person name="Pohl T."/>
            <person name="Merkel B.J."/>
            <person name="Hornburger P."/>
            <person name="Mueller R.-W."/>
            <person name="Bruemmer F."/>
            <person name="Labrenz M."/>
            <person name="Spormann A.M."/>
            <person name="Op den Camp H."/>
            <person name="Overmann J."/>
            <person name="Amann R."/>
            <person name="Jetten M.S.M."/>
            <person name="Mascher T."/>
            <person name="Medema M.H."/>
            <person name="Devos D.P."/>
            <person name="Kaster A.-K."/>
            <person name="Ovreas L."/>
            <person name="Rohde M."/>
            <person name="Galperin M.Y."/>
            <person name="Jogler C."/>
        </authorList>
    </citation>
    <scope>NUCLEOTIDE SEQUENCE [LARGE SCALE GENOMIC DNA]</scope>
    <source>
        <strain evidence="13 14">Poly24</strain>
    </source>
</reference>
<dbReference type="SUPFAM" id="SSF52374">
    <property type="entry name" value="Nucleotidylyl transferase"/>
    <property type="match status" value="1"/>
</dbReference>
<keyword evidence="8 11" id="KW-0067">ATP-binding</keyword>
<organism evidence="13 14">
    <name type="scientific">Rosistilla carotiformis</name>
    <dbReference type="NCBI Taxonomy" id="2528017"/>
    <lineage>
        <taxon>Bacteria</taxon>
        <taxon>Pseudomonadati</taxon>
        <taxon>Planctomycetota</taxon>
        <taxon>Planctomycetia</taxon>
        <taxon>Pirellulales</taxon>
        <taxon>Pirellulaceae</taxon>
        <taxon>Rosistilla</taxon>
    </lineage>
</organism>
<dbReference type="HAMAP" id="MF_00244">
    <property type="entry name" value="NaMN_adenylyltr"/>
    <property type="match status" value="1"/>
</dbReference>
<dbReference type="NCBIfam" id="TIGR00125">
    <property type="entry name" value="cyt_tran_rel"/>
    <property type="match status" value="1"/>
</dbReference>
<evidence type="ECO:0000256" key="11">
    <source>
        <dbReference type="HAMAP-Rule" id="MF_00244"/>
    </source>
</evidence>
<dbReference type="GO" id="GO:0009435">
    <property type="term" value="P:NAD+ biosynthetic process"/>
    <property type="evidence" value="ECO:0007669"/>
    <property type="project" value="UniProtKB-UniRule"/>
</dbReference>
<dbReference type="RefSeq" id="WP_145089304.1">
    <property type="nucleotide sequence ID" value="NZ_CP036348.1"/>
</dbReference>
<evidence type="ECO:0000256" key="9">
    <source>
        <dbReference type="ARBA" id="ARBA00023027"/>
    </source>
</evidence>
<keyword evidence="9 11" id="KW-0520">NAD</keyword>
<keyword evidence="4 11" id="KW-0662">Pyridine nucleotide biosynthesis</keyword>
<keyword evidence="14" id="KW-1185">Reference proteome</keyword>
<gene>
    <name evidence="11 13" type="primary">nadD</name>
    <name evidence="13" type="ORF">Poly24_02480</name>
</gene>
<comment type="similarity">
    <text evidence="3 11">Belongs to the NadD family.</text>
</comment>
<evidence type="ECO:0000256" key="3">
    <source>
        <dbReference type="ARBA" id="ARBA00009014"/>
    </source>
</evidence>
<dbReference type="PANTHER" id="PTHR39321:SF3">
    <property type="entry name" value="PHOSPHOPANTETHEINE ADENYLYLTRANSFERASE"/>
    <property type="match status" value="1"/>
</dbReference>
<dbReference type="KEGG" id="rcf:Poly24_02480"/>
<proteinExistence type="inferred from homology"/>
<evidence type="ECO:0000256" key="1">
    <source>
        <dbReference type="ARBA" id="ARBA00002324"/>
    </source>
</evidence>
<dbReference type="AlphaFoldDB" id="A0A518JLY3"/>
<dbReference type="InterPro" id="IPR005248">
    <property type="entry name" value="NadD/NMNAT"/>
</dbReference>
<dbReference type="Proteomes" id="UP000315082">
    <property type="component" value="Chromosome"/>
</dbReference>
<dbReference type="GO" id="GO:0004515">
    <property type="term" value="F:nicotinate-nucleotide adenylyltransferase activity"/>
    <property type="evidence" value="ECO:0007669"/>
    <property type="project" value="UniProtKB-UniRule"/>
</dbReference>
<comment type="function">
    <text evidence="1 11">Catalyzes the reversible adenylation of nicotinate mononucleotide (NaMN) to nicotinic acid adenine dinucleotide (NaAD).</text>
</comment>
<dbReference type="NCBIfam" id="TIGR00482">
    <property type="entry name" value="nicotinate (nicotinamide) nucleotide adenylyltransferase"/>
    <property type="match status" value="1"/>
</dbReference>
<dbReference type="Gene3D" id="3.40.50.620">
    <property type="entry name" value="HUPs"/>
    <property type="match status" value="1"/>
</dbReference>
<evidence type="ECO:0000256" key="7">
    <source>
        <dbReference type="ARBA" id="ARBA00022741"/>
    </source>
</evidence>
<dbReference type="Pfam" id="PF01467">
    <property type="entry name" value="CTP_transf_like"/>
    <property type="match status" value="1"/>
</dbReference>
<dbReference type="InterPro" id="IPR014729">
    <property type="entry name" value="Rossmann-like_a/b/a_fold"/>
</dbReference>
<evidence type="ECO:0000256" key="2">
    <source>
        <dbReference type="ARBA" id="ARBA00005019"/>
    </source>
</evidence>
<dbReference type="OrthoDB" id="5295945at2"/>
<comment type="catalytic activity">
    <reaction evidence="10 11">
        <text>nicotinate beta-D-ribonucleotide + ATP + H(+) = deamido-NAD(+) + diphosphate</text>
        <dbReference type="Rhea" id="RHEA:22860"/>
        <dbReference type="ChEBI" id="CHEBI:15378"/>
        <dbReference type="ChEBI" id="CHEBI:30616"/>
        <dbReference type="ChEBI" id="CHEBI:33019"/>
        <dbReference type="ChEBI" id="CHEBI:57502"/>
        <dbReference type="ChEBI" id="CHEBI:58437"/>
        <dbReference type="EC" id="2.7.7.18"/>
    </reaction>
</comment>
<keyword evidence="5 11" id="KW-0808">Transferase</keyword>
<feature type="domain" description="Cytidyltransferase-like" evidence="12">
    <location>
        <begin position="5"/>
        <end position="173"/>
    </location>
</feature>
<dbReference type="CDD" id="cd02165">
    <property type="entry name" value="NMNAT"/>
    <property type="match status" value="1"/>
</dbReference>
<dbReference type="EMBL" id="CP036348">
    <property type="protein sequence ID" value="QDV66561.1"/>
    <property type="molecule type" value="Genomic_DNA"/>
</dbReference>
<keyword evidence="6 11" id="KW-0548">Nucleotidyltransferase</keyword>
<comment type="pathway">
    <text evidence="2 11">Cofactor biosynthesis; NAD(+) biosynthesis; deamido-NAD(+) from nicotinate D-ribonucleotide: step 1/1.</text>
</comment>
<dbReference type="UniPathway" id="UPA00253">
    <property type="reaction ID" value="UER00332"/>
</dbReference>
<sequence>MRIGILGGSFDPVHYGHLMLAERAREQLELDKVLFVPAATSPLKPTGPVASSESRVAMLQLAIGGNEAFEVSRVEIDRGGVSYTLDTVTAIREQFPQAELFLMMGADLVGQLGDWNQPEKIFAIAKPAIMNRGGYDAATAAEIEPFLTDSESGQVAFLQMPQIELSSSELRDRIGAGKSIRYHTPRAVEEFIRAERLYVS</sequence>